<dbReference type="RefSeq" id="WP_092116959.1">
    <property type="nucleotide sequence ID" value="NZ_FMXO01000002.1"/>
</dbReference>
<dbReference type="Proteomes" id="UP000198771">
    <property type="component" value="Unassembled WGS sequence"/>
</dbReference>
<dbReference type="PROSITE" id="PS51197">
    <property type="entry name" value="HTH_RRF2_2"/>
    <property type="match status" value="1"/>
</dbReference>
<dbReference type="InterPro" id="IPR036388">
    <property type="entry name" value="WH-like_DNA-bd_sf"/>
</dbReference>
<dbReference type="Gene3D" id="1.10.10.10">
    <property type="entry name" value="Winged helix-like DNA-binding domain superfamily/Winged helix DNA-binding domain"/>
    <property type="match status" value="1"/>
</dbReference>
<accession>A0A1G6AIB6</accession>
<gene>
    <name evidence="1" type="ORF">SAMN05660653_00369</name>
</gene>
<reference evidence="1 2" key="1">
    <citation type="submission" date="2016-10" db="EMBL/GenBank/DDBJ databases">
        <authorList>
            <person name="de Groot N.N."/>
        </authorList>
    </citation>
    <scope>NUCLEOTIDE SEQUENCE [LARGE SCALE GENOMIC DNA]</scope>
    <source>
        <strain evidence="1 2">ASO4-2</strain>
    </source>
</reference>
<dbReference type="PANTHER" id="PTHR33221">
    <property type="entry name" value="WINGED HELIX-TURN-HELIX TRANSCRIPTIONAL REGULATOR, RRF2 FAMILY"/>
    <property type="match status" value="1"/>
</dbReference>
<evidence type="ECO:0000313" key="1">
    <source>
        <dbReference type="EMBL" id="SDB08115.1"/>
    </source>
</evidence>
<dbReference type="AlphaFoldDB" id="A0A1G6AIB6"/>
<sequence>MMLTKAGEYAVRCMLFLAGERERDVVLKKDVSEAMKIPGSFLAKIAQNLAKAGLIQIVQGPRGGYRMLKSAEEVTLLEVIEAVEGEIFLNECLFRPDSCHRSLFCGVHQVWEKAREGLRETLSVPLSDLLCMENSRRSLDGGEDSGSQSDS</sequence>
<dbReference type="GO" id="GO:0005829">
    <property type="term" value="C:cytosol"/>
    <property type="evidence" value="ECO:0007669"/>
    <property type="project" value="TreeGrafter"/>
</dbReference>
<proteinExistence type="predicted"/>
<name>A0A1G6AIB6_9BACT</name>
<dbReference type="InterPro" id="IPR000944">
    <property type="entry name" value="Tscrpt_reg_Rrf2"/>
</dbReference>
<dbReference type="SUPFAM" id="SSF46785">
    <property type="entry name" value="Winged helix' DNA-binding domain"/>
    <property type="match status" value="1"/>
</dbReference>
<keyword evidence="2" id="KW-1185">Reference proteome</keyword>
<dbReference type="InterPro" id="IPR036390">
    <property type="entry name" value="WH_DNA-bd_sf"/>
</dbReference>
<dbReference type="OrthoDB" id="9800519at2"/>
<dbReference type="STRING" id="617002.SAMN05660653_00369"/>
<dbReference type="NCBIfam" id="TIGR00738">
    <property type="entry name" value="rrf2_super"/>
    <property type="match status" value="1"/>
</dbReference>
<dbReference type="PANTHER" id="PTHR33221:SF15">
    <property type="entry name" value="HTH-TYPE TRANSCRIPTIONAL REGULATOR YWGB-RELATED"/>
    <property type="match status" value="1"/>
</dbReference>
<dbReference type="EMBL" id="FMXO01000002">
    <property type="protein sequence ID" value="SDB08115.1"/>
    <property type="molecule type" value="Genomic_DNA"/>
</dbReference>
<organism evidence="1 2">
    <name type="scientific">Desulfonatronum thiosulfatophilum</name>
    <dbReference type="NCBI Taxonomy" id="617002"/>
    <lineage>
        <taxon>Bacteria</taxon>
        <taxon>Pseudomonadati</taxon>
        <taxon>Thermodesulfobacteriota</taxon>
        <taxon>Desulfovibrionia</taxon>
        <taxon>Desulfovibrionales</taxon>
        <taxon>Desulfonatronaceae</taxon>
        <taxon>Desulfonatronum</taxon>
    </lineage>
</organism>
<evidence type="ECO:0000313" key="2">
    <source>
        <dbReference type="Proteomes" id="UP000198771"/>
    </source>
</evidence>
<dbReference type="Pfam" id="PF02082">
    <property type="entry name" value="Rrf2"/>
    <property type="match status" value="1"/>
</dbReference>
<protein>
    <submittedName>
        <fullName evidence="1">Transcriptional regulator, BadM/Rrf2 family</fullName>
    </submittedName>
</protein>
<dbReference type="GO" id="GO:0003700">
    <property type="term" value="F:DNA-binding transcription factor activity"/>
    <property type="evidence" value="ECO:0007669"/>
    <property type="project" value="TreeGrafter"/>
</dbReference>